<accession>A0A183MAU3</accession>
<proteinExistence type="predicted"/>
<reference evidence="1 2" key="1">
    <citation type="submission" date="2018-11" db="EMBL/GenBank/DDBJ databases">
        <authorList>
            <consortium name="Pathogen Informatics"/>
        </authorList>
    </citation>
    <scope>NUCLEOTIDE SEQUENCE [LARGE SCALE GENOMIC DNA]</scope>
    <source>
        <strain evidence="1 2">Zambia</strain>
    </source>
</reference>
<organism evidence="1 2">
    <name type="scientific">Schistosoma margrebowiei</name>
    <dbReference type="NCBI Taxonomy" id="48269"/>
    <lineage>
        <taxon>Eukaryota</taxon>
        <taxon>Metazoa</taxon>
        <taxon>Spiralia</taxon>
        <taxon>Lophotrochozoa</taxon>
        <taxon>Platyhelminthes</taxon>
        <taxon>Trematoda</taxon>
        <taxon>Digenea</taxon>
        <taxon>Strigeidida</taxon>
        <taxon>Schistosomatoidea</taxon>
        <taxon>Schistosomatidae</taxon>
        <taxon>Schistosoma</taxon>
    </lineage>
</organism>
<dbReference type="AlphaFoldDB" id="A0A183MAU3"/>
<keyword evidence="2" id="KW-1185">Reference proteome</keyword>
<protein>
    <submittedName>
        <fullName evidence="1">Uncharacterized protein</fullName>
    </submittedName>
</protein>
<sequence length="73" mass="8217">MQLDELHFADDLAILSHTQKQMQEKTISVVEASASVGINIHKGKSKILPCNTTYTNRITLDEESLEEKNPLHI</sequence>
<gene>
    <name evidence="1" type="ORF">SMRZ_LOCUS13168</name>
</gene>
<dbReference type="EMBL" id="UZAI01009255">
    <property type="protein sequence ID" value="VDP04264.1"/>
    <property type="molecule type" value="Genomic_DNA"/>
</dbReference>
<name>A0A183MAU3_9TREM</name>
<evidence type="ECO:0000313" key="2">
    <source>
        <dbReference type="Proteomes" id="UP000277204"/>
    </source>
</evidence>
<evidence type="ECO:0000313" key="1">
    <source>
        <dbReference type="EMBL" id="VDP04264.1"/>
    </source>
</evidence>
<dbReference type="Proteomes" id="UP000277204">
    <property type="component" value="Unassembled WGS sequence"/>
</dbReference>